<evidence type="ECO:0000256" key="12">
    <source>
        <dbReference type="SAM" id="MobiDB-lite"/>
    </source>
</evidence>
<keyword evidence="6" id="KW-0646">Protease inhibitor</keyword>
<dbReference type="OMA" id="FICCSSG"/>
<evidence type="ECO:0000256" key="8">
    <source>
        <dbReference type="ARBA" id="ARBA00022737"/>
    </source>
</evidence>
<dbReference type="GO" id="GO:0005737">
    <property type="term" value="C:cytoplasm"/>
    <property type="evidence" value="ECO:0007669"/>
    <property type="project" value="TreeGrafter"/>
</dbReference>
<organism evidence="13 14">
    <name type="scientific">Anas platyrhynchos platyrhynchos</name>
    <name type="common">Northern mallard</name>
    <dbReference type="NCBI Taxonomy" id="8840"/>
    <lineage>
        <taxon>Eukaryota</taxon>
        <taxon>Metazoa</taxon>
        <taxon>Chordata</taxon>
        <taxon>Craniata</taxon>
        <taxon>Vertebrata</taxon>
        <taxon>Euteleostomi</taxon>
        <taxon>Archelosauria</taxon>
        <taxon>Archosauria</taxon>
        <taxon>Dinosauria</taxon>
        <taxon>Saurischia</taxon>
        <taxon>Theropoda</taxon>
        <taxon>Coelurosauria</taxon>
        <taxon>Aves</taxon>
        <taxon>Neognathae</taxon>
        <taxon>Galloanserae</taxon>
        <taxon>Anseriformes</taxon>
        <taxon>Anatidae</taxon>
        <taxon>Anatinae</taxon>
        <taxon>Anas</taxon>
    </lineage>
</organism>
<feature type="compositionally biased region" description="Basic and acidic residues" evidence="12">
    <location>
        <begin position="52"/>
        <end position="109"/>
    </location>
</feature>
<evidence type="ECO:0000256" key="11">
    <source>
        <dbReference type="ARBA" id="ARBA00033013"/>
    </source>
</evidence>
<dbReference type="InterPro" id="IPR026998">
    <property type="entry name" value="Calpastatin"/>
</dbReference>
<accession>A0A493U347</accession>
<evidence type="ECO:0000256" key="9">
    <source>
        <dbReference type="ARBA" id="ARBA00022843"/>
    </source>
</evidence>
<evidence type="ECO:0000256" key="7">
    <source>
        <dbReference type="ARBA" id="ARBA00022704"/>
    </source>
</evidence>
<evidence type="ECO:0000256" key="2">
    <source>
        <dbReference type="ARBA" id="ARBA00009487"/>
    </source>
</evidence>
<dbReference type="PANTHER" id="PTHR10077">
    <property type="entry name" value="CALPASTATIN"/>
    <property type="match status" value="1"/>
</dbReference>
<reference evidence="13 14" key="1">
    <citation type="submission" date="2017-10" db="EMBL/GenBank/DDBJ databases">
        <title>A new Pekin duck reference genome.</title>
        <authorList>
            <person name="Hou Z.-C."/>
            <person name="Zhou Z.-K."/>
            <person name="Zhu F."/>
            <person name="Hou S.-S."/>
        </authorList>
    </citation>
    <scope>NUCLEOTIDE SEQUENCE [LARGE SCALE GENOMIC DNA]</scope>
</reference>
<proteinExistence type="inferred from homology"/>
<sequence length="174" mass="18759">MSENDLLEGLTQGFSCSPAQSAPLPTPSVKKASIFAGKEMDEALDLLSDSLGQREPDPDENKPVVDKVKEKSKSEHRDKLGERDDTIPPDYRELLESGDQVRKNSKPTDESAAIDALSGDFDTSANAPATPQHSKVGHLLLITCKINSFPLLSKSFICCSSGLELSSLECAVKI</sequence>
<keyword evidence="5" id="KW-0597">Phosphoprotein</keyword>
<dbReference type="Proteomes" id="UP000016666">
    <property type="component" value="Chromosome Z"/>
</dbReference>
<dbReference type="GO" id="GO:0010859">
    <property type="term" value="F:calcium-dependent cysteine-type endopeptidase inhibitor activity"/>
    <property type="evidence" value="ECO:0007669"/>
    <property type="project" value="TreeGrafter"/>
</dbReference>
<evidence type="ECO:0000256" key="5">
    <source>
        <dbReference type="ARBA" id="ARBA00022553"/>
    </source>
</evidence>
<keyword evidence="8" id="KW-0677">Repeat</keyword>
<keyword evidence="14" id="KW-1185">Reference proteome</keyword>
<dbReference type="Pfam" id="PF00748">
    <property type="entry name" value="Calpain_inhib"/>
    <property type="match status" value="1"/>
</dbReference>
<dbReference type="AlphaFoldDB" id="A0A493U347"/>
<dbReference type="Ensembl" id="ENSAPLT00000025538.1">
    <property type="protein sequence ID" value="ENSAPLP00000032537.1"/>
    <property type="gene ID" value="ENSAPLG00000020005.1"/>
</dbReference>
<evidence type="ECO:0000313" key="14">
    <source>
        <dbReference type="Proteomes" id="UP000016666"/>
    </source>
</evidence>
<evidence type="ECO:0000256" key="3">
    <source>
        <dbReference type="ARBA" id="ARBA00017619"/>
    </source>
</evidence>
<feature type="region of interest" description="Disordered" evidence="12">
    <location>
        <begin position="45"/>
        <end position="111"/>
    </location>
</feature>
<keyword evidence="7" id="KW-0789">Thiol protease inhibitor</keyword>
<comment type="similarity">
    <text evidence="2">Belongs to the protease inhibitor I27 (calpastatin) family.</text>
</comment>
<reference evidence="13" key="3">
    <citation type="submission" date="2025-09" db="UniProtKB">
        <authorList>
            <consortium name="Ensembl"/>
        </authorList>
    </citation>
    <scope>IDENTIFICATION</scope>
</reference>
<dbReference type="STRING" id="8840.ENSAPLP00000032537"/>
<dbReference type="GeneTree" id="ENSGT00390000002993"/>
<feature type="region of interest" description="Disordered" evidence="12">
    <location>
        <begin position="1"/>
        <end position="28"/>
    </location>
</feature>
<keyword evidence="10" id="KW-0007">Acetylation</keyword>
<protein>
    <recommendedName>
        <fullName evidence="3">Calpastatin</fullName>
    </recommendedName>
    <alternativeName>
        <fullName evidence="11">Calpain inhibitor</fullName>
    </alternativeName>
</protein>
<evidence type="ECO:0000256" key="1">
    <source>
        <dbReference type="ARBA" id="ARBA00002637"/>
    </source>
</evidence>
<evidence type="ECO:0000256" key="6">
    <source>
        <dbReference type="ARBA" id="ARBA00022690"/>
    </source>
</evidence>
<reference evidence="13" key="2">
    <citation type="submission" date="2025-08" db="UniProtKB">
        <authorList>
            <consortium name="Ensembl"/>
        </authorList>
    </citation>
    <scope>IDENTIFICATION</scope>
</reference>
<name>A0A493U347_ANAPP</name>
<dbReference type="InterPro" id="IPR001259">
    <property type="entry name" value="Prot_inh_calpain"/>
</dbReference>
<keyword evidence="9" id="KW-0832">Ubl conjugation</keyword>
<evidence type="ECO:0000256" key="10">
    <source>
        <dbReference type="ARBA" id="ARBA00022990"/>
    </source>
</evidence>
<comment type="function">
    <text evidence="1">Specific inhibition of calpain (calcium-dependent cysteine protease). Plays a key role in postmortem tenderization of meat and have been proposed to be involved in muscle protein degradation in living tissue.</text>
</comment>
<evidence type="ECO:0000313" key="13">
    <source>
        <dbReference type="Ensembl" id="ENSAPLP00000032537.1"/>
    </source>
</evidence>
<dbReference type="PANTHER" id="PTHR10077:SF0">
    <property type="entry name" value="CALPASTATIN"/>
    <property type="match status" value="1"/>
</dbReference>
<evidence type="ECO:0000256" key="4">
    <source>
        <dbReference type="ARBA" id="ARBA00022499"/>
    </source>
</evidence>
<keyword evidence="4" id="KW-1017">Isopeptide bond</keyword>